<proteinExistence type="predicted"/>
<dbReference type="RefSeq" id="WP_239678392.1">
    <property type="nucleotide sequence ID" value="NZ_CP070499.1"/>
</dbReference>
<name>A0A895YEG4_9ACTN</name>
<organism evidence="2 3">
    <name type="scientific">Natronosporangium hydrolyticum</name>
    <dbReference type="NCBI Taxonomy" id="2811111"/>
    <lineage>
        <taxon>Bacteria</taxon>
        <taxon>Bacillati</taxon>
        <taxon>Actinomycetota</taxon>
        <taxon>Actinomycetes</taxon>
        <taxon>Micromonosporales</taxon>
        <taxon>Micromonosporaceae</taxon>
        <taxon>Natronosporangium</taxon>
    </lineage>
</organism>
<protein>
    <submittedName>
        <fullName evidence="2">Uncharacterized protein</fullName>
    </submittedName>
</protein>
<feature type="compositionally biased region" description="Polar residues" evidence="1">
    <location>
        <begin position="141"/>
        <end position="155"/>
    </location>
</feature>
<evidence type="ECO:0000313" key="3">
    <source>
        <dbReference type="Proteomes" id="UP000662857"/>
    </source>
</evidence>
<evidence type="ECO:0000256" key="1">
    <source>
        <dbReference type="SAM" id="MobiDB-lite"/>
    </source>
</evidence>
<accession>A0A895YEG4</accession>
<dbReference type="Proteomes" id="UP000662857">
    <property type="component" value="Chromosome"/>
</dbReference>
<reference evidence="2" key="1">
    <citation type="submission" date="2021-02" db="EMBL/GenBank/DDBJ databases">
        <title>Natrosporangium hydrolyticum gen. nov., sp. nov, a haloalkaliphilic actinobacterium from a soda solonchak soil.</title>
        <authorList>
            <person name="Sorokin D.Y."/>
            <person name="Khijniak T.V."/>
            <person name="Zakharycheva A.P."/>
            <person name="Boueva O.V."/>
            <person name="Ariskina E.V."/>
            <person name="Hahnke R.L."/>
            <person name="Bunk B."/>
            <person name="Sproer C."/>
            <person name="Schumann P."/>
            <person name="Evtushenko L.I."/>
            <person name="Kublanov I.V."/>
        </authorList>
    </citation>
    <scope>NUCLEOTIDE SEQUENCE</scope>
    <source>
        <strain evidence="2">DSM 106523</strain>
    </source>
</reference>
<sequence>MVAVFAGLGVVAGLLTVTQLTSSALEDTEGGLGAADCETTVTVEEVSTDEDLELHIEEDPEGHVHYHYRKKGRGGNDAPPPPPVTNPDCEEGGSGGEDGGSDDGDGSGDGSGPGDGDGSGDGSGDGGEDGSGDGSGDGTAPGSSNPGGADGNNNGLDVLGRTCDDSDLPLHTGFQSDEPQCVDVHMGEVSAADNNPTLLITEFPDWVAVDETFTITVSTRNLVRDRFLGAGDGGYYLEPGFLDENGVTRGHFHAGCLNLVDGNQAPAASTTLDPQFFAAIEDGGGGAGVDFVTVEIPGLSEPGMYRCMVWAGDGSHRVPMMSFARQQIAVDAVRITVTDGEEG</sequence>
<dbReference type="AlphaFoldDB" id="A0A895YEG4"/>
<evidence type="ECO:0000313" key="2">
    <source>
        <dbReference type="EMBL" id="QSB16187.1"/>
    </source>
</evidence>
<dbReference type="KEGG" id="nhy:JQS43_07775"/>
<keyword evidence="3" id="KW-1185">Reference proteome</keyword>
<dbReference type="EMBL" id="CP070499">
    <property type="protein sequence ID" value="QSB16187.1"/>
    <property type="molecule type" value="Genomic_DNA"/>
</dbReference>
<feature type="region of interest" description="Disordered" evidence="1">
    <location>
        <begin position="47"/>
        <end position="160"/>
    </location>
</feature>
<gene>
    <name evidence="2" type="ORF">JQS43_07775</name>
</gene>
<feature type="compositionally biased region" description="Basic and acidic residues" evidence="1">
    <location>
        <begin position="53"/>
        <end position="64"/>
    </location>
</feature>
<feature type="compositionally biased region" description="Gly residues" evidence="1">
    <location>
        <begin position="107"/>
        <end position="125"/>
    </location>
</feature>